<dbReference type="InParanoid" id="A0A251V0P8"/>
<proteinExistence type="predicted"/>
<dbReference type="Proteomes" id="UP000215914">
    <property type="component" value="Chromosome 4"/>
</dbReference>
<organism evidence="2 3">
    <name type="scientific">Helianthus annuus</name>
    <name type="common">Common sunflower</name>
    <dbReference type="NCBI Taxonomy" id="4232"/>
    <lineage>
        <taxon>Eukaryota</taxon>
        <taxon>Viridiplantae</taxon>
        <taxon>Streptophyta</taxon>
        <taxon>Embryophyta</taxon>
        <taxon>Tracheophyta</taxon>
        <taxon>Spermatophyta</taxon>
        <taxon>Magnoliopsida</taxon>
        <taxon>eudicotyledons</taxon>
        <taxon>Gunneridae</taxon>
        <taxon>Pentapetalae</taxon>
        <taxon>asterids</taxon>
        <taxon>campanulids</taxon>
        <taxon>Asterales</taxon>
        <taxon>Asteraceae</taxon>
        <taxon>Asteroideae</taxon>
        <taxon>Heliantheae alliance</taxon>
        <taxon>Heliantheae</taxon>
        <taxon>Helianthus</taxon>
    </lineage>
</organism>
<accession>A0A251V0P8</accession>
<gene>
    <name evidence="2" type="ORF">HannXRQ_Chr04g0117091</name>
</gene>
<protein>
    <submittedName>
        <fullName evidence="2">Uncharacterized protein</fullName>
    </submittedName>
</protein>
<evidence type="ECO:0000313" key="2">
    <source>
        <dbReference type="EMBL" id="OTG28964.1"/>
    </source>
</evidence>
<feature type="region of interest" description="Disordered" evidence="1">
    <location>
        <begin position="50"/>
        <end position="80"/>
    </location>
</feature>
<evidence type="ECO:0000313" key="3">
    <source>
        <dbReference type="Proteomes" id="UP000215914"/>
    </source>
</evidence>
<reference evidence="3" key="1">
    <citation type="journal article" date="2017" name="Nature">
        <title>The sunflower genome provides insights into oil metabolism, flowering and Asterid evolution.</title>
        <authorList>
            <person name="Badouin H."/>
            <person name="Gouzy J."/>
            <person name="Grassa C.J."/>
            <person name="Murat F."/>
            <person name="Staton S.E."/>
            <person name="Cottret L."/>
            <person name="Lelandais-Briere C."/>
            <person name="Owens G.L."/>
            <person name="Carrere S."/>
            <person name="Mayjonade B."/>
            <person name="Legrand L."/>
            <person name="Gill N."/>
            <person name="Kane N.C."/>
            <person name="Bowers J.E."/>
            <person name="Hubner S."/>
            <person name="Bellec A."/>
            <person name="Berard A."/>
            <person name="Berges H."/>
            <person name="Blanchet N."/>
            <person name="Boniface M.C."/>
            <person name="Brunel D."/>
            <person name="Catrice O."/>
            <person name="Chaidir N."/>
            <person name="Claudel C."/>
            <person name="Donnadieu C."/>
            <person name="Faraut T."/>
            <person name="Fievet G."/>
            <person name="Helmstetter N."/>
            <person name="King M."/>
            <person name="Knapp S.J."/>
            <person name="Lai Z."/>
            <person name="Le Paslier M.C."/>
            <person name="Lippi Y."/>
            <person name="Lorenzon L."/>
            <person name="Mandel J.R."/>
            <person name="Marage G."/>
            <person name="Marchand G."/>
            <person name="Marquand E."/>
            <person name="Bret-Mestries E."/>
            <person name="Morien E."/>
            <person name="Nambeesan S."/>
            <person name="Nguyen T."/>
            <person name="Pegot-Espagnet P."/>
            <person name="Pouilly N."/>
            <person name="Raftis F."/>
            <person name="Sallet E."/>
            <person name="Schiex T."/>
            <person name="Thomas J."/>
            <person name="Vandecasteele C."/>
            <person name="Vares D."/>
            <person name="Vear F."/>
            <person name="Vautrin S."/>
            <person name="Crespi M."/>
            <person name="Mangin B."/>
            <person name="Burke J.M."/>
            <person name="Salse J."/>
            <person name="Munos S."/>
            <person name="Vincourt P."/>
            <person name="Rieseberg L.H."/>
            <person name="Langlade N.B."/>
        </authorList>
    </citation>
    <scope>NUCLEOTIDE SEQUENCE [LARGE SCALE GENOMIC DNA]</scope>
    <source>
        <strain evidence="3">cv. SF193</strain>
    </source>
</reference>
<dbReference type="AlphaFoldDB" id="A0A251V0P8"/>
<evidence type="ECO:0000256" key="1">
    <source>
        <dbReference type="SAM" id="MobiDB-lite"/>
    </source>
</evidence>
<name>A0A251V0P8_HELAN</name>
<keyword evidence="3" id="KW-1185">Reference proteome</keyword>
<dbReference type="EMBL" id="CM007893">
    <property type="protein sequence ID" value="OTG28964.1"/>
    <property type="molecule type" value="Genomic_DNA"/>
</dbReference>
<sequence length="104" mass="11886">MQRKLKTYNYTFDLKLLITIVSSSSFLSLQTHSTVRAFIQQLQFATVGRNRSGGTEAPLRLPKYGDGSSEVVETADVEREESHEDLRRMMIVRVNKMLNDDCES</sequence>